<proteinExistence type="inferred from homology"/>
<evidence type="ECO:0000256" key="4">
    <source>
        <dbReference type="SAM" id="MobiDB-lite"/>
    </source>
</evidence>
<feature type="region of interest" description="Disordered" evidence="4">
    <location>
        <begin position="46"/>
        <end position="81"/>
    </location>
</feature>
<dbReference type="PRINTS" id="PR00976">
    <property type="entry name" value="RIBOSOMALS21"/>
</dbReference>
<dbReference type="Pfam" id="PF01165">
    <property type="entry name" value="Ribosomal_S21"/>
    <property type="match status" value="1"/>
</dbReference>
<sequence>MSVNFSVVLSDDEPFERALRRFSSKTKRTGLMRDIKRKRFYTKPSVQKKLDLQKSIRRRKKAERIAHLAEQGLDRRGRKRR</sequence>
<evidence type="ECO:0000256" key="1">
    <source>
        <dbReference type="ARBA" id="ARBA00006640"/>
    </source>
</evidence>
<dbReference type="GO" id="GO:0003735">
    <property type="term" value="F:structural constituent of ribosome"/>
    <property type="evidence" value="ECO:0007669"/>
    <property type="project" value="InterPro"/>
</dbReference>
<dbReference type="InterPro" id="IPR038380">
    <property type="entry name" value="Ribosomal_bS21_sf"/>
</dbReference>
<reference evidence="5" key="1">
    <citation type="submission" date="2018-05" db="EMBL/GenBank/DDBJ databases">
        <authorList>
            <person name="Lanie J.A."/>
            <person name="Ng W.-L."/>
            <person name="Kazmierczak K.M."/>
            <person name="Andrzejewski T.M."/>
            <person name="Davidsen T.M."/>
            <person name="Wayne K.J."/>
            <person name="Tettelin H."/>
            <person name="Glass J.I."/>
            <person name="Rusch D."/>
            <person name="Podicherti R."/>
            <person name="Tsui H.-C.T."/>
            <person name="Winkler M.E."/>
        </authorList>
    </citation>
    <scope>NUCLEOTIDE SEQUENCE</scope>
</reference>
<feature type="compositionally biased region" description="Basic and acidic residues" evidence="4">
    <location>
        <begin position="63"/>
        <end position="75"/>
    </location>
</feature>
<accession>A0A382Q1U6</accession>
<dbReference type="GO" id="GO:1990904">
    <property type="term" value="C:ribonucleoprotein complex"/>
    <property type="evidence" value="ECO:0007669"/>
    <property type="project" value="UniProtKB-KW"/>
</dbReference>
<dbReference type="GO" id="GO:0006412">
    <property type="term" value="P:translation"/>
    <property type="evidence" value="ECO:0007669"/>
    <property type="project" value="InterPro"/>
</dbReference>
<protein>
    <recommendedName>
        <fullName evidence="6">30S ribosomal protein S21</fullName>
    </recommendedName>
</protein>
<evidence type="ECO:0000256" key="3">
    <source>
        <dbReference type="ARBA" id="ARBA00023274"/>
    </source>
</evidence>
<organism evidence="5">
    <name type="scientific">marine metagenome</name>
    <dbReference type="NCBI Taxonomy" id="408172"/>
    <lineage>
        <taxon>unclassified sequences</taxon>
        <taxon>metagenomes</taxon>
        <taxon>ecological metagenomes</taxon>
    </lineage>
</organism>
<dbReference type="EMBL" id="UINC01110600">
    <property type="protein sequence ID" value="SVC78211.1"/>
    <property type="molecule type" value="Genomic_DNA"/>
</dbReference>
<evidence type="ECO:0008006" key="6">
    <source>
        <dbReference type="Google" id="ProtNLM"/>
    </source>
</evidence>
<dbReference type="GO" id="GO:0005840">
    <property type="term" value="C:ribosome"/>
    <property type="evidence" value="ECO:0007669"/>
    <property type="project" value="UniProtKB-KW"/>
</dbReference>
<dbReference type="Gene3D" id="1.20.5.1150">
    <property type="entry name" value="Ribosomal protein S8"/>
    <property type="match status" value="1"/>
</dbReference>
<keyword evidence="2" id="KW-0689">Ribosomal protein</keyword>
<dbReference type="NCBIfam" id="TIGR00030">
    <property type="entry name" value="S21p"/>
    <property type="match status" value="1"/>
</dbReference>
<comment type="similarity">
    <text evidence="1">Belongs to the bacterial ribosomal protein bS21 family.</text>
</comment>
<gene>
    <name evidence="5" type="ORF">METZ01_LOCUS331065</name>
</gene>
<dbReference type="HAMAP" id="MF_00358">
    <property type="entry name" value="Ribosomal_bS21"/>
    <property type="match status" value="1"/>
</dbReference>
<name>A0A382Q1U6_9ZZZZ</name>
<evidence type="ECO:0000313" key="5">
    <source>
        <dbReference type="EMBL" id="SVC78211.1"/>
    </source>
</evidence>
<dbReference type="InterPro" id="IPR001911">
    <property type="entry name" value="Ribosomal_bS21"/>
</dbReference>
<dbReference type="AlphaFoldDB" id="A0A382Q1U6"/>
<keyword evidence="3" id="KW-0687">Ribonucleoprotein</keyword>
<evidence type="ECO:0000256" key="2">
    <source>
        <dbReference type="ARBA" id="ARBA00022980"/>
    </source>
</evidence>